<dbReference type="PANTHER" id="PTHR15704:SF7">
    <property type="entry name" value="SUPERKILLER COMPLEX PROTEIN 3"/>
    <property type="match status" value="1"/>
</dbReference>
<dbReference type="Pfam" id="PF18833">
    <property type="entry name" value="TPR_22"/>
    <property type="match status" value="1"/>
</dbReference>
<dbReference type="GO" id="GO:0055087">
    <property type="term" value="C:Ski complex"/>
    <property type="evidence" value="ECO:0007669"/>
    <property type="project" value="InterPro"/>
</dbReference>
<dbReference type="Pfam" id="PF13432">
    <property type="entry name" value="TPR_16"/>
    <property type="match status" value="1"/>
</dbReference>
<dbReference type="PANTHER" id="PTHR15704">
    <property type="entry name" value="SUPERKILLER 3 PROTEIN-RELATED"/>
    <property type="match status" value="1"/>
</dbReference>
<dbReference type="Proteomes" id="UP000649328">
    <property type="component" value="Unassembled WGS sequence"/>
</dbReference>
<evidence type="ECO:0000256" key="3">
    <source>
        <dbReference type="PROSITE-ProRule" id="PRU00339"/>
    </source>
</evidence>
<keyword evidence="5" id="KW-1185">Reference proteome</keyword>
<sequence length="1393" mass="157164">MSLKQLLKASKAAIARNDPEDALFYAEEALKSDKKCYYAYIFKGKSYQLLDDLPNALKAFENATAIEPENVLGWRGWYQVVRAGDDFVSYFQILAKYLKVQIDLELPIADTIKDMYNYLHERKYTQDQTLNEVYLRSVLPGTELAEIAGSSLGSPADNIHKLLTLVKSREDLEVRQAVAKEKLRLPRVLTPQLAARLHELEWLIREKSDVSVLYGMYLEYCDDDTLRRLYEVEFLKYKYALLKIMPHKTEMFLEIKEMADDLVLLDTLDLFTWSLHLDFQDPNTLGDLDQGLIKKAITKFKGEGLSAVLYLYVMSDMCPFDKEQYKGIYFETEKLEPDTIIESDAIEVDEVVSEGLLLSEVLELMLQGYAKCQDLMLAHRIVCNYYIHLQEYEAASEKCTVVIRALADMQRTYDIDLVHCKRDILCLLAVVYTYHEAPKNFSRALQIYNKVLNDDPGNQQALIGKGLILMVKRDLKSASELLEQVSRDFPHDARALMELGWCHVLQADYTKGRTVLESALANVQGVGPKSFLTRANIRWRLAKSHVIENTSEANLKNAYDLLILSLKDSKTFAPAYTLLGVLYHDHYGDKLRAQKCFYKAFELDVAEITAAKYLVQDLAENSDWEVTEILCKRVVTSEKSRRILFSQLYEDTDKSWPYRVLGCSALNRQDDAKAIEWFQTALRMQAMDLEWFQTALRMQAMDLECWIGLGEAYFNCGRMDAAMKVFLHTSETDPSSWVSQYMLGSAVCMVGDYASGLDVLRKALKMNPEAECILNALYEQSIMYSAQLLAGGFVKRMLSNNRATIEIIAVAAKKNLASLSLWKALGECLKLILKVQQDVEDLPIETVVQILSKVDNINDELASLESAKSLFDAKSHLEAISMLSILAARAATQTSGQKVHKLVRAYTKYNVGLALLEAFNIFEEQNLRFRESAIECFKQAIKLEPENAQYWIALGNAYVSLDPLLAQHCFIKASVFDTRDVSVWSNLAALYLRYGDADLAQEAFDRATSLAPEQSTPWLGNSLTAEVSGDLAKSTRLPTHAYVLSNGRSPLAQLCYALSVVNNRLGSAKDARDVEAAQEFSIANFAIQSFLKFQPNNETGLKLALLLSERCHTYETSILIGEKLSGILEKRFEKTESPAVLLEVATTKTLLARVYLGNGNYESAIENAQFTLDLLSEEEESKAVREAALSSRIVIGLSFFFNEQYNEALEEFQIILAEHSLSQKAVTLTAQILHALDTPESKQAAIDQLFSFIEANGLSLLVVLTLGAISVANSFEDYYIPIKEELEGLQLLELIGDNFRQVPKLLQEISDRVSGRDGSAVWQKFAMLFPGDFNILKNLDSHMALSSALLTESKRTAMEVSDAYAEKSTRRELQRALLICADNAKARSVFVEN</sequence>
<reference evidence="4" key="1">
    <citation type="submission" date="2020-10" db="EMBL/GenBank/DDBJ databases">
        <title>The Whole-Genome Sequence of Metschnikowia persimmonesis, a Novel Endophytic Yeast Species Isolated from Medicinal Plant Diospyros kaki Thumb.</title>
        <authorList>
            <person name="Rahmat E."/>
            <person name="Kang Y."/>
        </authorList>
    </citation>
    <scope>NUCLEOTIDE SEQUENCE</scope>
    <source>
        <strain evidence="4">KIOM G15050</strain>
    </source>
</reference>
<evidence type="ECO:0008006" key="6">
    <source>
        <dbReference type="Google" id="ProtNLM"/>
    </source>
</evidence>
<dbReference type="PROSITE" id="PS50005">
    <property type="entry name" value="TPR"/>
    <property type="match status" value="4"/>
</dbReference>
<dbReference type="SUPFAM" id="SSF48452">
    <property type="entry name" value="TPR-like"/>
    <property type="match status" value="3"/>
</dbReference>
<organism evidence="4 5">
    <name type="scientific">Metschnikowia pulcherrima</name>
    <dbReference type="NCBI Taxonomy" id="27326"/>
    <lineage>
        <taxon>Eukaryota</taxon>
        <taxon>Fungi</taxon>
        <taxon>Dikarya</taxon>
        <taxon>Ascomycota</taxon>
        <taxon>Saccharomycotina</taxon>
        <taxon>Pichiomycetes</taxon>
        <taxon>Metschnikowiaceae</taxon>
        <taxon>Metschnikowia</taxon>
    </lineage>
</organism>
<feature type="repeat" description="TPR" evidence="3">
    <location>
        <begin position="37"/>
        <end position="70"/>
    </location>
</feature>
<dbReference type="OrthoDB" id="421075at2759"/>
<evidence type="ECO:0000256" key="2">
    <source>
        <dbReference type="ARBA" id="ARBA00022803"/>
    </source>
</evidence>
<keyword evidence="2 3" id="KW-0802">TPR repeat</keyword>
<dbReference type="InterPro" id="IPR039226">
    <property type="entry name" value="Ski3/TTC37"/>
</dbReference>
<feature type="repeat" description="TPR" evidence="3">
    <location>
        <begin position="981"/>
        <end position="1014"/>
    </location>
</feature>
<dbReference type="Gene3D" id="1.25.40.10">
    <property type="entry name" value="Tetratricopeptide repeat domain"/>
    <property type="match status" value="4"/>
</dbReference>
<evidence type="ECO:0000256" key="1">
    <source>
        <dbReference type="ARBA" id="ARBA00022737"/>
    </source>
</evidence>
<dbReference type="InterPro" id="IPR019734">
    <property type="entry name" value="TPR_rpt"/>
</dbReference>
<protein>
    <recommendedName>
        <fullName evidence="6">Superkiller protein 3</fullName>
    </recommendedName>
</protein>
<feature type="repeat" description="TPR" evidence="3">
    <location>
        <begin position="737"/>
        <end position="770"/>
    </location>
</feature>
<keyword evidence="1" id="KW-0677">Repeat</keyword>
<dbReference type="Pfam" id="PF13414">
    <property type="entry name" value="TPR_11"/>
    <property type="match status" value="1"/>
</dbReference>
<dbReference type="GO" id="GO:0006401">
    <property type="term" value="P:RNA catabolic process"/>
    <property type="evidence" value="ECO:0007669"/>
    <property type="project" value="InterPro"/>
</dbReference>
<accession>A0A8H7GVD8</accession>
<evidence type="ECO:0000313" key="5">
    <source>
        <dbReference type="Proteomes" id="UP000649328"/>
    </source>
</evidence>
<name>A0A8H7GVD8_9ASCO</name>
<feature type="repeat" description="TPR" evidence="3">
    <location>
        <begin position="703"/>
        <end position="736"/>
    </location>
</feature>
<gene>
    <name evidence="4" type="ORF">HF325_002296</name>
</gene>
<dbReference type="EMBL" id="JACBPP010000003">
    <property type="protein sequence ID" value="KAF8003051.1"/>
    <property type="molecule type" value="Genomic_DNA"/>
</dbReference>
<evidence type="ECO:0000313" key="4">
    <source>
        <dbReference type="EMBL" id="KAF8003051.1"/>
    </source>
</evidence>
<dbReference type="InterPro" id="IPR011990">
    <property type="entry name" value="TPR-like_helical_dom_sf"/>
</dbReference>
<comment type="caution">
    <text evidence="4">The sequence shown here is derived from an EMBL/GenBank/DDBJ whole genome shotgun (WGS) entry which is preliminary data.</text>
</comment>
<dbReference type="SMART" id="SM00028">
    <property type="entry name" value="TPR"/>
    <property type="match status" value="11"/>
</dbReference>
<dbReference type="Pfam" id="PF13181">
    <property type="entry name" value="TPR_8"/>
    <property type="match status" value="2"/>
</dbReference>
<dbReference type="InterPro" id="IPR040962">
    <property type="entry name" value="TPR_22"/>
</dbReference>
<proteinExistence type="predicted"/>